<dbReference type="RefSeq" id="WP_056998946.1">
    <property type="nucleotide sequence ID" value="NZ_CP016846.1"/>
</dbReference>
<geneLocation type="plasmid" evidence="1">
    <name>megaplasmid</name>
</geneLocation>
<evidence type="ECO:0000313" key="1">
    <source>
        <dbReference type="EMBL" id="CRI06557.1"/>
    </source>
</evidence>
<name>A0A1Z5AWW9_CARML</name>
<keyword evidence="1" id="KW-0614">Plasmid</keyword>
<sequence length="93" mass="10665">MLQIHDILENDSLSTDDKIIAIEAFLKEDLINIKEAIEILGVARITVNRHIEDGNLPLLINKGQFKVLSKNDVINFKSTIDSTKEFFKKKERN</sequence>
<proteinExistence type="predicted"/>
<protein>
    <recommendedName>
        <fullName evidence="2">Helix-turn-helix domain-containing protein</fullName>
    </recommendedName>
</protein>
<organism evidence="1">
    <name type="scientific">Carnobacterium maltaromaticum</name>
    <name type="common">Carnobacterium piscicola</name>
    <dbReference type="NCBI Taxonomy" id="2751"/>
    <lineage>
        <taxon>Bacteria</taxon>
        <taxon>Bacillati</taxon>
        <taxon>Bacillota</taxon>
        <taxon>Bacilli</taxon>
        <taxon>Lactobacillales</taxon>
        <taxon>Carnobacteriaceae</taxon>
        <taxon>Carnobacterium</taxon>
    </lineage>
</organism>
<gene>
    <name evidence="1" type="ORF">BN424_mp0015</name>
</gene>
<dbReference type="AlphaFoldDB" id="A0A1Z5AWW9"/>
<accession>A0A1Z5AWW9</accession>
<reference evidence="1" key="1">
    <citation type="submission" date="2015-04" db="EMBL/GenBank/DDBJ databases">
        <title>Carnobacterium maltaromaticum LMA28 complete chromosome sequence.</title>
        <authorList>
            <person name="Borges F."/>
            <person name="Cailliez-Grimal C."/>
        </authorList>
    </citation>
    <scope>NUCLEOTIDE SEQUENCE [LARGE SCALE GENOMIC DNA]</scope>
    <source>
        <strain evidence="1">LMA28</strain>
        <plasmid evidence="1">megaplasmid</plasmid>
    </source>
</reference>
<evidence type="ECO:0008006" key="2">
    <source>
        <dbReference type="Google" id="ProtNLM"/>
    </source>
</evidence>
<dbReference type="EMBL" id="LN846931">
    <property type="protein sequence ID" value="CRI06557.1"/>
    <property type="molecule type" value="Genomic_DNA"/>
</dbReference>
<reference evidence="1" key="2">
    <citation type="submission" date="2015-04" db="EMBL/GenBank/DDBJ databases">
        <title>Carnobacterium maltaromaticum LMA28 plasmids.</title>
        <authorList>
            <person name="Cailliez-Grimal C."/>
            <person name="Iskandar C."/>
        </authorList>
    </citation>
    <scope>NUCLEOTIDE SEQUENCE [LARGE SCALE GENOMIC DNA]</scope>
    <source>
        <strain evidence="1">LMA28</strain>
        <plasmid evidence="1">megaplasmid</plasmid>
    </source>
</reference>